<dbReference type="InterPro" id="IPR036259">
    <property type="entry name" value="MFS_trans_sf"/>
</dbReference>
<name>A0A1Q9F7T6_SYMMI</name>
<dbReference type="Proteomes" id="UP000186817">
    <property type="component" value="Unassembled WGS sequence"/>
</dbReference>
<evidence type="ECO:0000313" key="2">
    <source>
        <dbReference type="Proteomes" id="UP000186817"/>
    </source>
</evidence>
<dbReference type="AlphaFoldDB" id="A0A1Q9F7T6"/>
<comment type="caution">
    <text evidence="1">The sequence shown here is derived from an EMBL/GenBank/DDBJ whole genome shotgun (WGS) entry which is preliminary data.</text>
</comment>
<reference evidence="1 2" key="1">
    <citation type="submission" date="2016-02" db="EMBL/GenBank/DDBJ databases">
        <title>Genome analysis of coral dinoflagellate symbionts highlights evolutionary adaptations to a symbiotic lifestyle.</title>
        <authorList>
            <person name="Aranda M."/>
            <person name="Li Y."/>
            <person name="Liew Y.J."/>
            <person name="Baumgarten S."/>
            <person name="Simakov O."/>
            <person name="Wilson M."/>
            <person name="Piel J."/>
            <person name="Ashoor H."/>
            <person name="Bougouffa S."/>
            <person name="Bajic V.B."/>
            <person name="Ryu T."/>
            <person name="Ravasi T."/>
            <person name="Bayer T."/>
            <person name="Micklem G."/>
            <person name="Kim H."/>
            <person name="Bhak J."/>
            <person name="Lajeunesse T.C."/>
            <person name="Voolstra C.R."/>
        </authorList>
    </citation>
    <scope>NUCLEOTIDE SEQUENCE [LARGE SCALE GENOMIC DNA]</scope>
    <source>
        <strain evidence="1 2">CCMP2467</strain>
    </source>
</reference>
<dbReference type="OMA" id="ACASNAF"/>
<dbReference type="EMBL" id="LSRX01000001">
    <property type="protein sequence ID" value="OLQ15692.1"/>
    <property type="molecule type" value="Genomic_DNA"/>
</dbReference>
<proteinExistence type="predicted"/>
<protein>
    <submittedName>
        <fullName evidence="1">Uncharacterized protein</fullName>
    </submittedName>
</protein>
<sequence length="546" mass="58781">MALAPRFADIFTATLPRESCALLQVDVSARYGSLDAPQSIWRWVVLSIHDHASRLATFLAGKYGHFDLVAVEFSILALGFALLVGLLDFGQIVGVSCLPQSGKIAIRASQVVFVASGFLVSVTATAILTVSIPLGSALGYGAASTGFMVSSVQVGGLVANLTLQYILPEKVQTGADFAATRRYVSLSLFLSALSLLGFVLAVCSPLRDSPRLLWNSLLALRFLSGYFGSTAQLVASWLALELTPKNEVLNLQAASQAARNLRLFFGVTMSSISLIVFQQKLGAKVEELGPWLCAASPIMFQTGAVLLVWLLMVLVVPRNRPSGHDGEMAIESSSAETASNSLDGMEVTQRRQLILLAVAYSFERSFTITAIESGTSLISQSQYGITIVTTGWIFGLISIGAFCLNAVVAWCSASDVNGRASFMVAGTFLSVFMSFGIFSWWPWWVIFVTDTVMFTFCNTANGIADGLGTLATSNDSVYTKGKFMQWKMMAMQLGRVVGAPMARGIIDSLGRNAYGSLQLLVTLCGFLGTYKMQRIVRDRCPHTPSK</sequence>
<organism evidence="1 2">
    <name type="scientific">Symbiodinium microadriaticum</name>
    <name type="common">Dinoflagellate</name>
    <name type="synonym">Zooxanthella microadriatica</name>
    <dbReference type="NCBI Taxonomy" id="2951"/>
    <lineage>
        <taxon>Eukaryota</taxon>
        <taxon>Sar</taxon>
        <taxon>Alveolata</taxon>
        <taxon>Dinophyceae</taxon>
        <taxon>Suessiales</taxon>
        <taxon>Symbiodiniaceae</taxon>
        <taxon>Symbiodinium</taxon>
    </lineage>
</organism>
<dbReference type="Gene3D" id="1.20.1250.20">
    <property type="entry name" value="MFS general substrate transporter like domains"/>
    <property type="match status" value="2"/>
</dbReference>
<evidence type="ECO:0000313" key="1">
    <source>
        <dbReference type="EMBL" id="OLQ15692.1"/>
    </source>
</evidence>
<gene>
    <name evidence="1" type="ORF">AK812_SmicGene105</name>
</gene>
<accession>A0A1Q9F7T6</accession>
<dbReference type="SUPFAM" id="SSF103473">
    <property type="entry name" value="MFS general substrate transporter"/>
    <property type="match status" value="1"/>
</dbReference>
<dbReference type="OrthoDB" id="421174at2759"/>
<keyword evidence="2" id="KW-1185">Reference proteome</keyword>